<evidence type="ECO:0000313" key="3">
    <source>
        <dbReference type="Proteomes" id="UP001286313"/>
    </source>
</evidence>
<feature type="compositionally biased region" description="Polar residues" evidence="1">
    <location>
        <begin position="47"/>
        <end position="56"/>
    </location>
</feature>
<name>A0AAE1EIT3_PETCI</name>
<reference evidence="2" key="1">
    <citation type="submission" date="2023-10" db="EMBL/GenBank/DDBJ databases">
        <title>Genome assemblies of two species of porcelain crab, Petrolisthes cinctipes and Petrolisthes manimaculis (Anomura: Porcellanidae).</title>
        <authorList>
            <person name="Angst P."/>
        </authorList>
    </citation>
    <scope>NUCLEOTIDE SEQUENCE</scope>
    <source>
        <strain evidence="2">PB745_01</strain>
        <tissue evidence="2">Gill</tissue>
    </source>
</reference>
<proteinExistence type="predicted"/>
<protein>
    <submittedName>
        <fullName evidence="2">Uncharacterized protein</fullName>
    </submittedName>
</protein>
<comment type="caution">
    <text evidence="2">The sequence shown here is derived from an EMBL/GenBank/DDBJ whole genome shotgun (WGS) entry which is preliminary data.</text>
</comment>
<gene>
    <name evidence="2" type="ORF">Pcinc_039761</name>
</gene>
<feature type="region of interest" description="Disordered" evidence="1">
    <location>
        <begin position="47"/>
        <end position="92"/>
    </location>
</feature>
<evidence type="ECO:0000313" key="2">
    <source>
        <dbReference type="EMBL" id="KAK3853707.1"/>
    </source>
</evidence>
<dbReference type="Proteomes" id="UP001286313">
    <property type="component" value="Unassembled WGS sequence"/>
</dbReference>
<dbReference type="AlphaFoldDB" id="A0AAE1EIT3"/>
<evidence type="ECO:0000256" key="1">
    <source>
        <dbReference type="SAM" id="MobiDB-lite"/>
    </source>
</evidence>
<sequence>MYQPHHYKCGGMTDKFGRHSLSCHHHPGRVPRHAALMMWCTEDWQQLGSQQSSSPEVTLRLGAPGDGNHGCPGPRLDPPHPTPGYTEHRKHW</sequence>
<keyword evidence="3" id="KW-1185">Reference proteome</keyword>
<organism evidence="2 3">
    <name type="scientific">Petrolisthes cinctipes</name>
    <name type="common">Flat porcelain crab</name>
    <dbReference type="NCBI Taxonomy" id="88211"/>
    <lineage>
        <taxon>Eukaryota</taxon>
        <taxon>Metazoa</taxon>
        <taxon>Ecdysozoa</taxon>
        <taxon>Arthropoda</taxon>
        <taxon>Crustacea</taxon>
        <taxon>Multicrustacea</taxon>
        <taxon>Malacostraca</taxon>
        <taxon>Eumalacostraca</taxon>
        <taxon>Eucarida</taxon>
        <taxon>Decapoda</taxon>
        <taxon>Pleocyemata</taxon>
        <taxon>Anomura</taxon>
        <taxon>Galatheoidea</taxon>
        <taxon>Porcellanidae</taxon>
        <taxon>Petrolisthes</taxon>
    </lineage>
</organism>
<dbReference type="EMBL" id="JAWQEG010006858">
    <property type="protein sequence ID" value="KAK3853707.1"/>
    <property type="molecule type" value="Genomic_DNA"/>
</dbReference>
<accession>A0AAE1EIT3</accession>